<dbReference type="InterPro" id="IPR052897">
    <property type="entry name" value="Sec-Metab_Biosynth_Hydrolase"/>
</dbReference>
<dbReference type="InterPro" id="IPR000073">
    <property type="entry name" value="AB_hydrolase_1"/>
</dbReference>
<dbReference type="EMBL" id="LT629690">
    <property type="protein sequence ID" value="SDE96270.1"/>
    <property type="molecule type" value="Genomic_DNA"/>
</dbReference>
<organism evidence="3 4">
    <name type="scientific">Terriglobus roseus</name>
    <dbReference type="NCBI Taxonomy" id="392734"/>
    <lineage>
        <taxon>Bacteria</taxon>
        <taxon>Pseudomonadati</taxon>
        <taxon>Acidobacteriota</taxon>
        <taxon>Terriglobia</taxon>
        <taxon>Terriglobales</taxon>
        <taxon>Acidobacteriaceae</taxon>
        <taxon>Terriglobus</taxon>
    </lineage>
</organism>
<dbReference type="Proteomes" id="UP000182427">
    <property type="component" value="Chromosome I"/>
</dbReference>
<accession>A0A1G7H750</accession>
<evidence type="ECO:0000313" key="3">
    <source>
        <dbReference type="EMBL" id="SDE96270.1"/>
    </source>
</evidence>
<feature type="signal peptide" evidence="1">
    <location>
        <begin position="1"/>
        <end position="23"/>
    </location>
</feature>
<dbReference type="InterPro" id="IPR029058">
    <property type="entry name" value="AB_hydrolase_fold"/>
</dbReference>
<keyword evidence="4" id="KW-1185">Reference proteome</keyword>
<feature type="domain" description="AB hydrolase-1" evidence="2">
    <location>
        <begin position="47"/>
        <end position="258"/>
    </location>
</feature>
<gene>
    <name evidence="3" type="ORF">SAMN05444167_0941</name>
</gene>
<keyword evidence="1" id="KW-0732">Signal</keyword>
<dbReference type="PANTHER" id="PTHR37017">
    <property type="entry name" value="AB HYDROLASE-1 DOMAIN-CONTAINING PROTEIN-RELATED"/>
    <property type="match status" value="1"/>
</dbReference>
<dbReference type="Pfam" id="PF12697">
    <property type="entry name" value="Abhydrolase_6"/>
    <property type="match status" value="1"/>
</dbReference>
<dbReference type="AlphaFoldDB" id="A0A1G7H750"/>
<dbReference type="PANTHER" id="PTHR37017:SF11">
    <property type="entry name" value="ESTERASE_LIPASE_THIOESTERASE DOMAIN-CONTAINING PROTEIN"/>
    <property type="match status" value="1"/>
</dbReference>
<sequence length="271" mass="28068">MLHNFYVKGAMRFLIPTISMALAGCSSSSVRGLPPVQAAGPTGVKNVLLVHGAWADGSSWNPVITNLNADGYSVTAVQLPLTSLADDVATVQRALARVTGKTLLVAHSYAGVVITQAGNDPKVAGLVYVAAYAPDNGESVMDLNGQVAATPIMNDLILDANGYLTITAAGMAADFAPDLPPEQQTTIAATQGPVSAPNGFGVKVSQVAWKSLPSWYVVSSNDHVISPTLEMNMAKRMNATTTTLASGHLAMLSHTADVTKVVETAAASLRP</sequence>
<proteinExistence type="predicted"/>
<dbReference type="Gene3D" id="3.40.50.1820">
    <property type="entry name" value="alpha/beta hydrolase"/>
    <property type="match status" value="1"/>
</dbReference>
<evidence type="ECO:0000313" key="4">
    <source>
        <dbReference type="Proteomes" id="UP000182427"/>
    </source>
</evidence>
<protein>
    <submittedName>
        <fullName evidence="3">Pimeloyl-ACP methyl ester carboxylesterase</fullName>
    </submittedName>
</protein>
<dbReference type="OrthoDB" id="9775557at2"/>
<reference evidence="4" key="1">
    <citation type="submission" date="2016-10" db="EMBL/GenBank/DDBJ databases">
        <authorList>
            <person name="Varghese N."/>
            <person name="Submissions S."/>
        </authorList>
    </citation>
    <scope>NUCLEOTIDE SEQUENCE [LARGE SCALE GENOMIC DNA]</scope>
    <source>
        <strain evidence="4">GAS232</strain>
    </source>
</reference>
<evidence type="ECO:0000256" key="1">
    <source>
        <dbReference type="SAM" id="SignalP"/>
    </source>
</evidence>
<dbReference type="SUPFAM" id="SSF53474">
    <property type="entry name" value="alpha/beta-Hydrolases"/>
    <property type="match status" value="1"/>
</dbReference>
<name>A0A1G7H750_9BACT</name>
<evidence type="ECO:0000259" key="2">
    <source>
        <dbReference type="Pfam" id="PF12697"/>
    </source>
</evidence>
<feature type="chain" id="PRO_5009241244" evidence="1">
    <location>
        <begin position="24"/>
        <end position="271"/>
    </location>
</feature>